<evidence type="ECO:0000256" key="5">
    <source>
        <dbReference type="ARBA" id="ARBA00022989"/>
    </source>
</evidence>
<comment type="subcellular location">
    <subcellularLocation>
        <location evidence="1 7">Cell membrane</location>
        <topology evidence="1 7">Multi-pass membrane protein</topology>
    </subcellularLocation>
</comment>
<dbReference type="Gene3D" id="1.10.3720.10">
    <property type="entry name" value="MetI-like"/>
    <property type="match status" value="1"/>
</dbReference>
<keyword evidence="10" id="KW-1185">Reference proteome</keyword>
<dbReference type="CDD" id="cd06261">
    <property type="entry name" value="TM_PBP2"/>
    <property type="match status" value="1"/>
</dbReference>
<evidence type="ECO:0000256" key="2">
    <source>
        <dbReference type="ARBA" id="ARBA00022448"/>
    </source>
</evidence>
<feature type="transmembrane region" description="Helical" evidence="7">
    <location>
        <begin position="61"/>
        <end position="83"/>
    </location>
</feature>
<dbReference type="OrthoDB" id="9804353at2"/>
<reference evidence="9 10" key="1">
    <citation type="submission" date="2019-02" db="EMBL/GenBank/DDBJ databases">
        <title>Deep-cultivation of Planctomycetes and their phenomic and genomic characterization uncovers novel biology.</title>
        <authorList>
            <person name="Wiegand S."/>
            <person name="Jogler M."/>
            <person name="Boedeker C."/>
            <person name="Pinto D."/>
            <person name="Vollmers J."/>
            <person name="Rivas-Marin E."/>
            <person name="Kohn T."/>
            <person name="Peeters S.H."/>
            <person name="Heuer A."/>
            <person name="Rast P."/>
            <person name="Oberbeckmann S."/>
            <person name="Bunk B."/>
            <person name="Jeske O."/>
            <person name="Meyerdierks A."/>
            <person name="Storesund J.E."/>
            <person name="Kallscheuer N."/>
            <person name="Luecker S."/>
            <person name="Lage O.M."/>
            <person name="Pohl T."/>
            <person name="Merkel B.J."/>
            <person name="Hornburger P."/>
            <person name="Mueller R.-W."/>
            <person name="Bruemmer F."/>
            <person name="Labrenz M."/>
            <person name="Spormann A.M."/>
            <person name="Op den Camp H."/>
            <person name="Overmann J."/>
            <person name="Amann R."/>
            <person name="Jetten M.S.M."/>
            <person name="Mascher T."/>
            <person name="Medema M.H."/>
            <person name="Devos D.P."/>
            <person name="Kaster A.-K."/>
            <person name="Ovreas L."/>
            <person name="Rohde M."/>
            <person name="Galperin M.Y."/>
            <person name="Jogler C."/>
        </authorList>
    </citation>
    <scope>NUCLEOTIDE SEQUENCE [LARGE SCALE GENOMIC DNA]</scope>
    <source>
        <strain evidence="9 10">Pan189</strain>
    </source>
</reference>
<feature type="transmembrane region" description="Helical" evidence="7">
    <location>
        <begin position="95"/>
        <end position="117"/>
    </location>
</feature>
<protein>
    <submittedName>
        <fullName evidence="9">Aliphatic sulfonates transport permease protein SsuC</fullName>
    </submittedName>
</protein>
<dbReference type="Pfam" id="PF00528">
    <property type="entry name" value="BPD_transp_1"/>
    <property type="match status" value="1"/>
</dbReference>
<dbReference type="GO" id="GO:0055085">
    <property type="term" value="P:transmembrane transport"/>
    <property type="evidence" value="ECO:0007669"/>
    <property type="project" value="InterPro"/>
</dbReference>
<evidence type="ECO:0000256" key="3">
    <source>
        <dbReference type="ARBA" id="ARBA00022475"/>
    </source>
</evidence>
<proteinExistence type="inferred from homology"/>
<gene>
    <name evidence="9" type="primary">ssuC</name>
    <name evidence="9" type="ORF">Pan189_06370</name>
</gene>
<feature type="transmembrane region" description="Helical" evidence="7">
    <location>
        <begin position="223"/>
        <end position="244"/>
    </location>
</feature>
<dbReference type="InterPro" id="IPR000515">
    <property type="entry name" value="MetI-like"/>
</dbReference>
<name>A0A517QXC0_9PLAN</name>
<feature type="domain" description="ABC transmembrane type-1" evidence="8">
    <location>
        <begin position="57"/>
        <end position="245"/>
    </location>
</feature>
<sequence length="255" mass="27362">MTGWLWRALPPVAVLLATVIAWQLIVSLGELPRYLLPSPYEVSSAVAARPLHFATATVRTLIAALAGFMASLILGVAIAIVFAQSRIIRTAFYPYAIFLQTVPIVAIAPLLILWLGYGLQSVIAVSLVVSLFPIIANTTAGLTRVPPEYLRLFRLYQTGRLRELRLLRLPHAVPNLITGAKTSAGLAVIGAIVGEFFAGYGSGATGLGQLIKANADQSRTPELFASVLLATLLGVLIFGLVNLAGNTILRTWYEE</sequence>
<keyword evidence="2 7" id="KW-0813">Transport</keyword>
<accession>A0A517QXC0</accession>
<dbReference type="Proteomes" id="UP000317318">
    <property type="component" value="Chromosome"/>
</dbReference>
<feature type="transmembrane region" description="Helical" evidence="7">
    <location>
        <begin position="123"/>
        <end position="145"/>
    </location>
</feature>
<keyword evidence="5 7" id="KW-1133">Transmembrane helix</keyword>
<evidence type="ECO:0000256" key="6">
    <source>
        <dbReference type="ARBA" id="ARBA00023136"/>
    </source>
</evidence>
<dbReference type="PANTHER" id="PTHR30151:SF41">
    <property type="entry name" value="ABC TRANSPORTER PERMEASE PROTEIN"/>
    <property type="match status" value="1"/>
</dbReference>
<dbReference type="PANTHER" id="PTHR30151">
    <property type="entry name" value="ALKANE SULFONATE ABC TRANSPORTER-RELATED, MEMBRANE SUBUNIT"/>
    <property type="match status" value="1"/>
</dbReference>
<evidence type="ECO:0000313" key="9">
    <source>
        <dbReference type="EMBL" id="QDT36281.1"/>
    </source>
</evidence>
<keyword evidence="4 7" id="KW-0812">Transmembrane</keyword>
<evidence type="ECO:0000256" key="7">
    <source>
        <dbReference type="RuleBase" id="RU363032"/>
    </source>
</evidence>
<evidence type="ECO:0000259" key="8">
    <source>
        <dbReference type="PROSITE" id="PS50928"/>
    </source>
</evidence>
<evidence type="ECO:0000256" key="1">
    <source>
        <dbReference type="ARBA" id="ARBA00004651"/>
    </source>
</evidence>
<dbReference type="EMBL" id="CP036268">
    <property type="protein sequence ID" value="QDT36281.1"/>
    <property type="molecule type" value="Genomic_DNA"/>
</dbReference>
<dbReference type="KEGG" id="svp:Pan189_06370"/>
<feature type="transmembrane region" description="Helical" evidence="7">
    <location>
        <begin position="12"/>
        <end position="29"/>
    </location>
</feature>
<evidence type="ECO:0000256" key="4">
    <source>
        <dbReference type="ARBA" id="ARBA00022692"/>
    </source>
</evidence>
<keyword evidence="6 7" id="KW-0472">Membrane</keyword>
<comment type="similarity">
    <text evidence="7">Belongs to the binding-protein-dependent transport system permease family.</text>
</comment>
<feature type="transmembrane region" description="Helical" evidence="7">
    <location>
        <begin position="184"/>
        <end position="203"/>
    </location>
</feature>
<dbReference type="AlphaFoldDB" id="A0A517QXC0"/>
<dbReference type="RefSeq" id="WP_145362492.1">
    <property type="nucleotide sequence ID" value="NZ_CP036268.1"/>
</dbReference>
<dbReference type="PROSITE" id="PS50928">
    <property type="entry name" value="ABC_TM1"/>
    <property type="match status" value="1"/>
</dbReference>
<keyword evidence="3" id="KW-1003">Cell membrane</keyword>
<dbReference type="InterPro" id="IPR035906">
    <property type="entry name" value="MetI-like_sf"/>
</dbReference>
<evidence type="ECO:0000313" key="10">
    <source>
        <dbReference type="Proteomes" id="UP000317318"/>
    </source>
</evidence>
<dbReference type="SUPFAM" id="SSF161098">
    <property type="entry name" value="MetI-like"/>
    <property type="match status" value="1"/>
</dbReference>
<organism evidence="9 10">
    <name type="scientific">Stratiformator vulcanicus</name>
    <dbReference type="NCBI Taxonomy" id="2527980"/>
    <lineage>
        <taxon>Bacteria</taxon>
        <taxon>Pseudomonadati</taxon>
        <taxon>Planctomycetota</taxon>
        <taxon>Planctomycetia</taxon>
        <taxon>Planctomycetales</taxon>
        <taxon>Planctomycetaceae</taxon>
        <taxon>Stratiformator</taxon>
    </lineage>
</organism>
<dbReference type="GO" id="GO:0005886">
    <property type="term" value="C:plasma membrane"/>
    <property type="evidence" value="ECO:0007669"/>
    <property type="project" value="UniProtKB-SubCell"/>
</dbReference>